<dbReference type="EMBL" id="BGZK01006336">
    <property type="protein sequence ID" value="GBP17586.1"/>
    <property type="molecule type" value="Genomic_DNA"/>
</dbReference>
<comment type="caution">
    <text evidence="1">The sequence shown here is derived from an EMBL/GenBank/DDBJ whole genome shotgun (WGS) entry which is preliminary data.</text>
</comment>
<evidence type="ECO:0000313" key="2">
    <source>
        <dbReference type="Proteomes" id="UP000299102"/>
    </source>
</evidence>
<protein>
    <submittedName>
        <fullName evidence="1">Titin</fullName>
    </submittedName>
</protein>
<dbReference type="OrthoDB" id="504170at2759"/>
<dbReference type="AlphaFoldDB" id="A0A4C1TUY5"/>
<dbReference type="InterPro" id="IPR036179">
    <property type="entry name" value="Ig-like_dom_sf"/>
</dbReference>
<evidence type="ECO:0000313" key="1">
    <source>
        <dbReference type="EMBL" id="GBP17586.1"/>
    </source>
</evidence>
<accession>A0A4C1TUY5</accession>
<dbReference type="SUPFAM" id="SSF48726">
    <property type="entry name" value="Immunoglobulin"/>
    <property type="match status" value="1"/>
</dbReference>
<reference evidence="1 2" key="1">
    <citation type="journal article" date="2019" name="Commun. Biol.">
        <title>The bagworm genome reveals a unique fibroin gene that provides high tensile strength.</title>
        <authorList>
            <person name="Kono N."/>
            <person name="Nakamura H."/>
            <person name="Ohtoshi R."/>
            <person name="Tomita M."/>
            <person name="Numata K."/>
            <person name="Arakawa K."/>
        </authorList>
    </citation>
    <scope>NUCLEOTIDE SEQUENCE [LARGE SCALE GENOMIC DNA]</scope>
</reference>
<sequence>MRVEWYHNNMPLKSGSRFTETNNFGFVALDVMSCLPEDAVLILSCLQCARKCSPLAAFEETNKRQRMSAQEEIITQAPVFTLPVQVILVLQKVKRFTSKLA</sequence>
<name>A0A4C1TUY5_EUMVA</name>
<organism evidence="1 2">
    <name type="scientific">Eumeta variegata</name>
    <name type="common">Bagworm moth</name>
    <name type="synonym">Eumeta japonica</name>
    <dbReference type="NCBI Taxonomy" id="151549"/>
    <lineage>
        <taxon>Eukaryota</taxon>
        <taxon>Metazoa</taxon>
        <taxon>Ecdysozoa</taxon>
        <taxon>Arthropoda</taxon>
        <taxon>Hexapoda</taxon>
        <taxon>Insecta</taxon>
        <taxon>Pterygota</taxon>
        <taxon>Neoptera</taxon>
        <taxon>Endopterygota</taxon>
        <taxon>Lepidoptera</taxon>
        <taxon>Glossata</taxon>
        <taxon>Ditrysia</taxon>
        <taxon>Tineoidea</taxon>
        <taxon>Psychidae</taxon>
        <taxon>Oiketicinae</taxon>
        <taxon>Eumeta</taxon>
    </lineage>
</organism>
<proteinExistence type="predicted"/>
<dbReference type="STRING" id="151549.A0A4C1TUY5"/>
<dbReference type="InterPro" id="IPR013783">
    <property type="entry name" value="Ig-like_fold"/>
</dbReference>
<dbReference type="Proteomes" id="UP000299102">
    <property type="component" value="Unassembled WGS sequence"/>
</dbReference>
<keyword evidence="2" id="KW-1185">Reference proteome</keyword>
<dbReference type="Gene3D" id="2.60.40.10">
    <property type="entry name" value="Immunoglobulins"/>
    <property type="match status" value="1"/>
</dbReference>
<gene>
    <name evidence="1" type="primary">sls</name>
    <name evidence="1" type="ORF">EVAR_72035_1</name>
</gene>